<name>A0ABQ2MW41_9ACTN</name>
<proteinExistence type="predicted"/>
<accession>A0ABQ2MW41</accession>
<keyword evidence="2" id="KW-1185">Reference proteome</keyword>
<comment type="caution">
    <text evidence="1">The sequence shown here is derived from an EMBL/GenBank/DDBJ whole genome shotgun (WGS) entry which is preliminary data.</text>
</comment>
<evidence type="ECO:0000313" key="1">
    <source>
        <dbReference type="EMBL" id="GGO59068.1"/>
    </source>
</evidence>
<reference evidence="2" key="1">
    <citation type="journal article" date="2019" name="Int. J. Syst. Evol. Microbiol.">
        <title>The Global Catalogue of Microorganisms (GCM) 10K type strain sequencing project: providing services to taxonomists for standard genome sequencing and annotation.</title>
        <authorList>
            <consortium name="The Broad Institute Genomics Platform"/>
            <consortium name="The Broad Institute Genome Sequencing Center for Infectious Disease"/>
            <person name="Wu L."/>
            <person name="Ma J."/>
        </authorList>
    </citation>
    <scope>NUCLEOTIDE SEQUENCE [LARGE SCALE GENOMIC DNA]</scope>
    <source>
        <strain evidence="2">CGMCC 4.7349</strain>
    </source>
</reference>
<gene>
    <name evidence="1" type="ORF">GCM10012286_79820</name>
</gene>
<organism evidence="1 2">
    <name type="scientific">Streptomyces lasiicapitis</name>
    <dbReference type="NCBI Taxonomy" id="1923961"/>
    <lineage>
        <taxon>Bacteria</taxon>
        <taxon>Bacillati</taxon>
        <taxon>Actinomycetota</taxon>
        <taxon>Actinomycetes</taxon>
        <taxon>Kitasatosporales</taxon>
        <taxon>Streptomycetaceae</taxon>
        <taxon>Streptomyces</taxon>
    </lineage>
</organism>
<evidence type="ECO:0000313" key="2">
    <source>
        <dbReference type="Proteomes" id="UP000656881"/>
    </source>
</evidence>
<dbReference type="RefSeq" id="WP_189177590.1">
    <property type="nucleotide sequence ID" value="NZ_BMNG01000026.1"/>
</dbReference>
<dbReference type="EMBL" id="BMNG01000026">
    <property type="protein sequence ID" value="GGO59068.1"/>
    <property type="molecule type" value="Genomic_DNA"/>
</dbReference>
<sequence length="146" mass="15872">MTTTPTRTAQDLPEEASRELLASETAAHLRTLTPSDVPGQQLVARLLADTGISRSMVEDPFLAVGTRLERLEVALSGARVDLEEGCDREALDWNAMVLAQAAAPIPQVCRCGHPAQECTDRGRMGQLIDPEQRVQEVPLCRIRGEG</sequence>
<protein>
    <submittedName>
        <fullName evidence="1">Uncharacterized protein</fullName>
    </submittedName>
</protein>
<dbReference type="Proteomes" id="UP000656881">
    <property type="component" value="Unassembled WGS sequence"/>
</dbReference>